<dbReference type="SUPFAM" id="SSF54919">
    <property type="entry name" value="Nucleoside diphosphate kinase, NDK"/>
    <property type="match status" value="1"/>
</dbReference>
<gene>
    <name evidence="3" type="ORF">I4J89_13130</name>
</gene>
<sequence>MNTAFLLLKPDCLRRGLTGDVERTVARAGLRIRCRHRVELTPDDTRFLWSEYTDSGHVLARAFLDRYLTGGPSEILLVSGEDAFEAARRVKRSVRSRHAMGLFANVVHAAERRGELARQGNHLAGRCASCTRPFTSSGELNAVRPAGADFREHADIPRLVDSLWPKLQVDLEAPEPYRLDGDPVAAVYLGSDRDHSLDSSVTAVWRALPGVELGEAVLLTMYADRVGGFPIAVGGEDAVRRTHRALLDHGIRVCGTGPYHPSR</sequence>
<name>A0A931FX49_9ACTN</name>
<dbReference type="InterPro" id="IPR034907">
    <property type="entry name" value="NDK-like_dom"/>
</dbReference>
<dbReference type="InterPro" id="IPR036850">
    <property type="entry name" value="NDK-like_dom_sf"/>
</dbReference>
<dbReference type="RefSeq" id="WP_196414186.1">
    <property type="nucleotide sequence ID" value="NZ_JADQTO010000005.1"/>
</dbReference>
<evidence type="ECO:0000259" key="2">
    <source>
        <dbReference type="Pfam" id="PF00334"/>
    </source>
</evidence>
<dbReference type="EMBL" id="JADQTO010000005">
    <property type="protein sequence ID" value="MBG0562407.1"/>
    <property type="molecule type" value="Genomic_DNA"/>
</dbReference>
<dbReference type="Pfam" id="PF00334">
    <property type="entry name" value="NDK"/>
    <property type="match status" value="1"/>
</dbReference>
<dbReference type="Proteomes" id="UP000598146">
    <property type="component" value="Unassembled WGS sequence"/>
</dbReference>
<keyword evidence="4" id="KW-1185">Reference proteome</keyword>
<evidence type="ECO:0000313" key="4">
    <source>
        <dbReference type="Proteomes" id="UP000598146"/>
    </source>
</evidence>
<evidence type="ECO:0000256" key="1">
    <source>
        <dbReference type="PROSITE-ProRule" id="PRU00706"/>
    </source>
</evidence>
<dbReference type="AlphaFoldDB" id="A0A931FX49"/>
<reference evidence="3" key="1">
    <citation type="submission" date="2020-11" db="EMBL/GenBank/DDBJ databases">
        <title>Isolation and identification of active actinomycetes.</title>
        <authorList>
            <person name="Sun X."/>
        </authorList>
    </citation>
    <scope>NUCLEOTIDE SEQUENCE</scope>
    <source>
        <strain evidence="3">NEAU-A11</strain>
    </source>
</reference>
<dbReference type="Gene3D" id="3.30.70.141">
    <property type="entry name" value="Nucleoside diphosphate kinase-like domain"/>
    <property type="match status" value="1"/>
</dbReference>
<protein>
    <recommendedName>
        <fullName evidence="2">Nucleoside diphosphate kinase-like domain-containing protein</fullName>
    </recommendedName>
</protein>
<proteinExistence type="inferred from homology"/>
<dbReference type="PROSITE" id="PS51374">
    <property type="entry name" value="NDPK_LIKE"/>
    <property type="match status" value="1"/>
</dbReference>
<comment type="caution">
    <text evidence="3">The sequence shown here is derived from an EMBL/GenBank/DDBJ whole genome shotgun (WGS) entry which is preliminary data.</text>
</comment>
<evidence type="ECO:0000313" key="3">
    <source>
        <dbReference type="EMBL" id="MBG0562407.1"/>
    </source>
</evidence>
<feature type="domain" description="Nucleoside diphosphate kinase-like" evidence="2">
    <location>
        <begin position="3"/>
        <end position="118"/>
    </location>
</feature>
<organism evidence="3 4">
    <name type="scientific">Actinoplanes aureus</name>
    <dbReference type="NCBI Taxonomy" id="2792083"/>
    <lineage>
        <taxon>Bacteria</taxon>
        <taxon>Bacillati</taxon>
        <taxon>Actinomycetota</taxon>
        <taxon>Actinomycetes</taxon>
        <taxon>Micromonosporales</taxon>
        <taxon>Micromonosporaceae</taxon>
        <taxon>Actinoplanes</taxon>
    </lineage>
</organism>
<accession>A0A931FX49</accession>
<comment type="caution">
    <text evidence="1">Lacks conserved residue(s) required for the propagation of feature annotation.</text>
</comment>
<comment type="similarity">
    <text evidence="1">Belongs to the NDK family.</text>
</comment>